<evidence type="ECO:0000313" key="14">
    <source>
        <dbReference type="Proteomes" id="UP000029391"/>
    </source>
</evidence>
<dbReference type="GO" id="GO:0000105">
    <property type="term" value="P:L-histidine biosynthetic process"/>
    <property type="evidence" value="ECO:0007669"/>
    <property type="project" value="UniProtKB-UniRule"/>
</dbReference>
<dbReference type="UniPathway" id="UPA00031">
    <property type="reaction ID" value="UER00010"/>
</dbReference>
<evidence type="ECO:0000256" key="1">
    <source>
        <dbReference type="ARBA" id="ARBA00005091"/>
    </source>
</evidence>
<feature type="active site" evidence="10 11">
    <location>
        <position position="180"/>
    </location>
</feature>
<dbReference type="GO" id="GO:0016829">
    <property type="term" value="F:lyase activity"/>
    <property type="evidence" value="ECO:0007669"/>
    <property type="project" value="UniProtKB-KW"/>
</dbReference>
<evidence type="ECO:0000313" key="13">
    <source>
        <dbReference type="EMBL" id="KFN48929.1"/>
    </source>
</evidence>
<dbReference type="Pfam" id="PF00117">
    <property type="entry name" value="GATase"/>
    <property type="match status" value="1"/>
</dbReference>
<organism evidence="13 14">
    <name type="scientific">Arenimonas composti TR7-09 = DSM 18010</name>
    <dbReference type="NCBI Taxonomy" id="1121013"/>
    <lineage>
        <taxon>Bacteria</taxon>
        <taxon>Pseudomonadati</taxon>
        <taxon>Pseudomonadota</taxon>
        <taxon>Gammaproteobacteria</taxon>
        <taxon>Lysobacterales</taxon>
        <taxon>Lysobacteraceae</taxon>
        <taxon>Arenimonas</taxon>
    </lineage>
</organism>
<dbReference type="EC" id="4.3.2.10" evidence="10"/>
<comment type="function">
    <text evidence="10">IGPS catalyzes the conversion of PRFAR and glutamine to IGP, AICAR and glutamate. The HisH subunit catalyzes the hydrolysis of glutamine to glutamate and ammonia as part of the synthesis of IGP and AICAR. The resulting ammonia molecule is channeled to the active site of HisF.</text>
</comment>
<evidence type="ECO:0000256" key="7">
    <source>
        <dbReference type="ARBA" id="ARBA00023239"/>
    </source>
</evidence>
<keyword evidence="14" id="KW-1185">Reference proteome</keyword>
<dbReference type="InterPro" id="IPR017926">
    <property type="entry name" value="GATASE"/>
</dbReference>
<comment type="catalytic activity">
    <reaction evidence="8 10">
        <text>5-[(5-phospho-1-deoxy-D-ribulos-1-ylimino)methylamino]-1-(5-phospho-beta-D-ribosyl)imidazole-4-carboxamide + L-glutamine = D-erythro-1-(imidazol-4-yl)glycerol 3-phosphate + 5-amino-1-(5-phospho-beta-D-ribosyl)imidazole-4-carboxamide + L-glutamate + H(+)</text>
        <dbReference type="Rhea" id="RHEA:24793"/>
        <dbReference type="ChEBI" id="CHEBI:15378"/>
        <dbReference type="ChEBI" id="CHEBI:29985"/>
        <dbReference type="ChEBI" id="CHEBI:58278"/>
        <dbReference type="ChEBI" id="CHEBI:58359"/>
        <dbReference type="ChEBI" id="CHEBI:58475"/>
        <dbReference type="ChEBI" id="CHEBI:58525"/>
        <dbReference type="EC" id="4.3.2.10"/>
    </reaction>
</comment>
<keyword evidence="7 10" id="KW-0456">Lyase</keyword>
<comment type="pathway">
    <text evidence="1 10">Amino-acid biosynthesis; L-histidine biosynthesis; L-histidine from 5-phospho-alpha-D-ribose 1-diphosphate: step 5/9.</text>
</comment>
<sequence length="199" mass="20836">MNVAIVDTGAGNIGALQAALQRLGAEGRLVTEAAALADAERVLLPGVGAAGAAMATLRANGLTEALRRLEVPLLGICLGMQLLFERSREGEVETLGLLPGTVAPLPPAPALRLPHTGWSRLHRRGDDPLLEGVADGAWAYFVHGYAAPVGADCVAEAEHGERFAAAVRRGRIAGTQFHPERSGLAGARILQSFLKGWDR</sequence>
<evidence type="ECO:0000256" key="5">
    <source>
        <dbReference type="ARBA" id="ARBA00022962"/>
    </source>
</evidence>
<gene>
    <name evidence="10" type="primary">hisH</name>
    <name evidence="13" type="ORF">P873_01115</name>
</gene>
<dbReference type="OrthoDB" id="9807137at2"/>
<dbReference type="PIRSF" id="PIRSF000495">
    <property type="entry name" value="Amidotransf_hisH"/>
    <property type="match status" value="1"/>
</dbReference>
<evidence type="ECO:0000256" key="10">
    <source>
        <dbReference type="HAMAP-Rule" id="MF_00278"/>
    </source>
</evidence>
<dbReference type="NCBIfam" id="TIGR01855">
    <property type="entry name" value="IMP_synth_hisH"/>
    <property type="match status" value="1"/>
</dbReference>
<dbReference type="PANTHER" id="PTHR42701">
    <property type="entry name" value="IMIDAZOLE GLYCEROL PHOSPHATE SYNTHASE SUBUNIT HISH"/>
    <property type="match status" value="1"/>
</dbReference>
<comment type="catalytic activity">
    <reaction evidence="9 10">
        <text>L-glutamine + H2O = L-glutamate + NH4(+)</text>
        <dbReference type="Rhea" id="RHEA:15889"/>
        <dbReference type="ChEBI" id="CHEBI:15377"/>
        <dbReference type="ChEBI" id="CHEBI:28938"/>
        <dbReference type="ChEBI" id="CHEBI:29985"/>
        <dbReference type="ChEBI" id="CHEBI:58359"/>
        <dbReference type="EC" id="3.5.1.2"/>
    </reaction>
</comment>
<dbReference type="EC" id="3.5.1.2" evidence="10"/>
<feature type="active site" description="Nucleophile" evidence="10 11">
    <location>
        <position position="77"/>
    </location>
</feature>
<dbReference type="SUPFAM" id="SSF52317">
    <property type="entry name" value="Class I glutamine amidotransferase-like"/>
    <property type="match status" value="1"/>
</dbReference>
<protein>
    <recommendedName>
        <fullName evidence="10">Imidazole glycerol phosphate synthase subunit HisH</fullName>
        <ecNumber evidence="10">4.3.2.10</ecNumber>
    </recommendedName>
    <alternativeName>
        <fullName evidence="10">IGP synthase glutaminase subunit</fullName>
        <ecNumber evidence="10">3.5.1.2</ecNumber>
    </alternativeName>
    <alternativeName>
        <fullName evidence="10">IGP synthase subunit HisH</fullName>
    </alternativeName>
    <alternativeName>
        <fullName evidence="10">ImGP synthase subunit HisH</fullName>
        <shortName evidence="10">IGPS subunit HisH</shortName>
    </alternativeName>
</protein>
<dbReference type="InterPro" id="IPR029062">
    <property type="entry name" value="Class_I_gatase-like"/>
</dbReference>
<dbReference type="AlphaFoldDB" id="A0A091BDR2"/>
<dbReference type="GO" id="GO:0000107">
    <property type="term" value="F:imidazoleglycerol-phosphate synthase activity"/>
    <property type="evidence" value="ECO:0007669"/>
    <property type="project" value="UniProtKB-UniRule"/>
</dbReference>
<keyword evidence="4 10" id="KW-0378">Hydrolase</keyword>
<feature type="active site" evidence="10 11">
    <location>
        <position position="178"/>
    </location>
</feature>
<comment type="subcellular location">
    <subcellularLocation>
        <location evidence="10">Cytoplasm</location>
    </subcellularLocation>
</comment>
<dbReference type="eggNOG" id="COG0118">
    <property type="taxonomic scope" value="Bacteria"/>
</dbReference>
<dbReference type="CDD" id="cd01748">
    <property type="entry name" value="GATase1_IGP_Synthase"/>
    <property type="match status" value="1"/>
</dbReference>
<comment type="caution">
    <text evidence="13">The sequence shown here is derived from an EMBL/GenBank/DDBJ whole genome shotgun (WGS) entry which is preliminary data.</text>
</comment>
<dbReference type="HAMAP" id="MF_00278">
    <property type="entry name" value="HisH"/>
    <property type="match status" value="1"/>
</dbReference>
<name>A0A091BDR2_9GAMM</name>
<keyword evidence="5 10" id="KW-0315">Glutamine amidotransferase</keyword>
<dbReference type="GO" id="GO:0005737">
    <property type="term" value="C:cytoplasm"/>
    <property type="evidence" value="ECO:0007669"/>
    <property type="project" value="UniProtKB-SubCell"/>
</dbReference>
<keyword evidence="6 10" id="KW-0368">Histidine biosynthesis</keyword>
<dbReference type="PROSITE" id="PS51273">
    <property type="entry name" value="GATASE_TYPE_1"/>
    <property type="match status" value="1"/>
</dbReference>
<dbReference type="Proteomes" id="UP000029391">
    <property type="component" value="Unassembled WGS sequence"/>
</dbReference>
<dbReference type="InterPro" id="IPR010139">
    <property type="entry name" value="Imidazole-glycPsynth_HisH"/>
</dbReference>
<evidence type="ECO:0000256" key="4">
    <source>
        <dbReference type="ARBA" id="ARBA00022801"/>
    </source>
</evidence>
<evidence type="ECO:0000259" key="12">
    <source>
        <dbReference type="Pfam" id="PF00117"/>
    </source>
</evidence>
<keyword evidence="3 10" id="KW-0028">Amino-acid biosynthesis</keyword>
<evidence type="ECO:0000256" key="3">
    <source>
        <dbReference type="ARBA" id="ARBA00022605"/>
    </source>
</evidence>
<keyword evidence="10" id="KW-0963">Cytoplasm</keyword>
<reference evidence="13 14" key="1">
    <citation type="submission" date="2013-09" db="EMBL/GenBank/DDBJ databases">
        <title>Genome sequencing of Arenimonas composti.</title>
        <authorList>
            <person name="Chen F."/>
            <person name="Wang G."/>
        </authorList>
    </citation>
    <scope>NUCLEOTIDE SEQUENCE [LARGE SCALE GENOMIC DNA]</scope>
    <source>
        <strain evidence="13 14">TR7-09</strain>
    </source>
</reference>
<accession>A0A091BDR2</accession>
<evidence type="ECO:0000256" key="8">
    <source>
        <dbReference type="ARBA" id="ARBA00047838"/>
    </source>
</evidence>
<evidence type="ECO:0000256" key="11">
    <source>
        <dbReference type="PIRSR" id="PIRSR000495-1"/>
    </source>
</evidence>
<dbReference type="PANTHER" id="PTHR42701:SF1">
    <property type="entry name" value="IMIDAZOLE GLYCEROL PHOSPHATE SYNTHASE SUBUNIT HISH"/>
    <property type="match status" value="1"/>
</dbReference>
<dbReference type="GO" id="GO:0004359">
    <property type="term" value="F:glutaminase activity"/>
    <property type="evidence" value="ECO:0007669"/>
    <property type="project" value="UniProtKB-EC"/>
</dbReference>
<proteinExistence type="inferred from homology"/>
<evidence type="ECO:0000256" key="2">
    <source>
        <dbReference type="ARBA" id="ARBA00011152"/>
    </source>
</evidence>
<feature type="domain" description="Glutamine amidotransferase" evidence="12">
    <location>
        <begin position="5"/>
        <end position="194"/>
    </location>
</feature>
<dbReference type="RefSeq" id="WP_026815922.1">
    <property type="nucleotide sequence ID" value="NZ_AUFF01000001.1"/>
</dbReference>
<evidence type="ECO:0000256" key="6">
    <source>
        <dbReference type="ARBA" id="ARBA00023102"/>
    </source>
</evidence>
<dbReference type="Gene3D" id="3.40.50.880">
    <property type="match status" value="1"/>
</dbReference>
<dbReference type="EMBL" id="AWXU01000046">
    <property type="protein sequence ID" value="KFN48929.1"/>
    <property type="molecule type" value="Genomic_DNA"/>
</dbReference>
<comment type="subunit">
    <text evidence="2 10">Heterodimer of HisH and HisF.</text>
</comment>
<dbReference type="STRING" id="1121013.GCA_000426365_00383"/>
<evidence type="ECO:0000256" key="9">
    <source>
        <dbReference type="ARBA" id="ARBA00049534"/>
    </source>
</evidence>